<protein>
    <submittedName>
        <fullName evidence="2">Uncharacterized protein</fullName>
    </submittedName>
</protein>
<comment type="caution">
    <text evidence="2">The sequence shown here is derived from an EMBL/GenBank/DDBJ whole genome shotgun (WGS) entry which is preliminary data.</text>
</comment>
<accession>N1V5Z6</accession>
<evidence type="ECO:0000313" key="3">
    <source>
        <dbReference type="Proteomes" id="UP000010729"/>
    </source>
</evidence>
<keyword evidence="1" id="KW-0472">Membrane</keyword>
<feature type="transmembrane region" description="Helical" evidence="1">
    <location>
        <begin position="72"/>
        <end position="97"/>
    </location>
</feature>
<feature type="transmembrane region" description="Helical" evidence="1">
    <location>
        <begin position="34"/>
        <end position="60"/>
    </location>
</feature>
<sequence>MLALFALSVLAAAGGVMAYRGRWRKWFGWRRAGVGYWGLALLYTGSGGTLFASMAFYAFLPQGGLEGLRQQGGTLLFAVHFLGGLALVLLGFGFAMWGMPEFLKPAWVRELEGTMPVRGGTSGRAPTGADRPAVGLARAGQPLRLSEGGLALLGDLPYGGLRHQLARAPGSDVEALVQSGLLDRQAGLTAAGIEFTAPLRSRAASVEVARTTVQGDAMVTYRIGPSHTLRIEAVPAPGSAVSYDIRSMGVEGISRDIEGYVAGAGRWLLRSRQQHYEAAFDGWGDAQRHQVAAVVEAAGKRAGASPRNVA</sequence>
<evidence type="ECO:0000313" key="2">
    <source>
        <dbReference type="EMBL" id="EMY35429.1"/>
    </source>
</evidence>
<dbReference type="AlphaFoldDB" id="N1V5Z6"/>
<name>N1V5Z6_9MICC</name>
<keyword evidence="3" id="KW-1185">Reference proteome</keyword>
<reference evidence="2 3" key="1">
    <citation type="journal article" date="2013" name="Genome Announc.">
        <title>Draft Genome Sequence of Arthrobacter crystallopoietes Strain BAB-32, Revealing Genes for Bioremediation.</title>
        <authorList>
            <person name="Joshi M.N."/>
            <person name="Pandit A.S."/>
            <person name="Sharma A."/>
            <person name="Pandya R.V."/>
            <person name="Desai S.M."/>
            <person name="Saxena A.K."/>
            <person name="Bagatharia S.B."/>
        </authorList>
    </citation>
    <scope>NUCLEOTIDE SEQUENCE [LARGE SCALE GENOMIC DNA]</scope>
    <source>
        <strain evidence="2 3">BAB-32</strain>
    </source>
</reference>
<proteinExistence type="predicted"/>
<organism evidence="2 3">
    <name type="scientific">Arthrobacter crystallopoietes BAB-32</name>
    <dbReference type="NCBI Taxonomy" id="1246476"/>
    <lineage>
        <taxon>Bacteria</taxon>
        <taxon>Bacillati</taxon>
        <taxon>Actinomycetota</taxon>
        <taxon>Actinomycetes</taxon>
        <taxon>Micrococcales</taxon>
        <taxon>Micrococcaceae</taxon>
        <taxon>Crystallibacter</taxon>
    </lineage>
</organism>
<gene>
    <name evidence="2" type="ORF">D477_004334</name>
</gene>
<keyword evidence="1" id="KW-1133">Transmembrane helix</keyword>
<dbReference type="Proteomes" id="UP000010729">
    <property type="component" value="Unassembled WGS sequence"/>
</dbReference>
<keyword evidence="1" id="KW-0812">Transmembrane</keyword>
<dbReference type="EMBL" id="ANPE02000073">
    <property type="protein sequence ID" value="EMY35429.1"/>
    <property type="molecule type" value="Genomic_DNA"/>
</dbReference>
<evidence type="ECO:0000256" key="1">
    <source>
        <dbReference type="SAM" id="Phobius"/>
    </source>
</evidence>